<dbReference type="AlphaFoldDB" id="A0A183TEL9"/>
<evidence type="ECO:0000313" key="3">
    <source>
        <dbReference type="WBParaSite" id="SSLN_0001547601-mRNA-1"/>
    </source>
</evidence>
<evidence type="ECO:0000313" key="1">
    <source>
        <dbReference type="EMBL" id="VDM01303.1"/>
    </source>
</evidence>
<organism evidence="3">
    <name type="scientific">Schistocephalus solidus</name>
    <name type="common">Tapeworm</name>
    <dbReference type="NCBI Taxonomy" id="70667"/>
    <lineage>
        <taxon>Eukaryota</taxon>
        <taxon>Metazoa</taxon>
        <taxon>Spiralia</taxon>
        <taxon>Lophotrochozoa</taxon>
        <taxon>Platyhelminthes</taxon>
        <taxon>Cestoda</taxon>
        <taxon>Eucestoda</taxon>
        <taxon>Diphyllobothriidea</taxon>
        <taxon>Diphyllobothriidae</taxon>
        <taxon>Schistocephalus</taxon>
    </lineage>
</organism>
<reference evidence="3" key="1">
    <citation type="submission" date="2016-06" db="UniProtKB">
        <authorList>
            <consortium name="WormBaseParasite"/>
        </authorList>
    </citation>
    <scope>IDENTIFICATION</scope>
</reference>
<protein>
    <submittedName>
        <fullName evidence="1 3">Uncharacterized protein</fullName>
    </submittedName>
</protein>
<gene>
    <name evidence="1" type="ORF">SSLN_LOCUS14917</name>
</gene>
<dbReference type="OrthoDB" id="6319864at2759"/>
<dbReference type="Proteomes" id="UP000275846">
    <property type="component" value="Unassembled WGS sequence"/>
</dbReference>
<proteinExistence type="predicted"/>
<reference evidence="1 2" key="2">
    <citation type="submission" date="2018-11" db="EMBL/GenBank/DDBJ databases">
        <authorList>
            <consortium name="Pathogen Informatics"/>
        </authorList>
    </citation>
    <scope>NUCLEOTIDE SEQUENCE [LARGE SCALE GENOMIC DNA]</scope>
    <source>
        <strain evidence="1 2">NST_G2</strain>
    </source>
</reference>
<dbReference type="EMBL" id="UYSU01039431">
    <property type="protein sequence ID" value="VDM01303.1"/>
    <property type="molecule type" value="Genomic_DNA"/>
</dbReference>
<dbReference type="WBParaSite" id="SSLN_0001547601-mRNA-1">
    <property type="protein sequence ID" value="SSLN_0001547601-mRNA-1"/>
    <property type="gene ID" value="SSLN_0001547601"/>
</dbReference>
<accession>A0A183TEL9</accession>
<evidence type="ECO:0000313" key="2">
    <source>
        <dbReference type="Proteomes" id="UP000275846"/>
    </source>
</evidence>
<sequence length="153" mass="16569">MGLFSHMRIHDSGIHRNADNTDTPSTPSAPAILTTTATTTTRNDLPQPLLISLAHTAPATSTHAMAWSVTCKSIARRLVNQCLGLRHAVAAPASTALTAPAHLHTARAYSDTCASTKTCGKPPEAKPHQRTPYTLIHRQQPYHHHVPEYIMVS</sequence>
<name>A0A183TEL9_SCHSO</name>
<keyword evidence="2" id="KW-1185">Reference proteome</keyword>